<dbReference type="GeneID" id="28969088"/>
<dbReference type="KEGG" id="kdj:28969088"/>
<feature type="compositionally biased region" description="Basic residues" evidence="1">
    <location>
        <begin position="139"/>
        <end position="167"/>
    </location>
</feature>
<evidence type="ECO:0000313" key="4">
    <source>
        <dbReference type="Proteomes" id="UP000078595"/>
    </source>
</evidence>
<reference evidence="3" key="3">
    <citation type="submission" date="2024-02" db="EMBL/GenBank/DDBJ databases">
        <title>Comparative genomics of Cryptococcus and Kwoniella reveals pathogenesis evolution and contrasting modes of karyotype evolution via chromosome fusion or intercentromeric recombination.</title>
        <authorList>
            <person name="Coelho M.A."/>
            <person name="David-Palma M."/>
            <person name="Shea T."/>
            <person name="Bowers K."/>
            <person name="McGinley-Smith S."/>
            <person name="Mohammad A.W."/>
            <person name="Gnirke A."/>
            <person name="Yurkov A.M."/>
            <person name="Nowrousian M."/>
            <person name="Sun S."/>
            <person name="Cuomo C.A."/>
            <person name="Heitman J."/>
        </authorList>
    </citation>
    <scope>NUCLEOTIDE SEQUENCE</scope>
    <source>
        <strain evidence="3">CBS 10117</strain>
    </source>
</reference>
<reference evidence="3" key="2">
    <citation type="submission" date="2013-07" db="EMBL/GenBank/DDBJ databases">
        <authorList>
            <consortium name="The Broad Institute Genome Sequencing Platform"/>
            <person name="Cuomo C."/>
            <person name="Litvintseva A."/>
            <person name="Chen Y."/>
            <person name="Heitman J."/>
            <person name="Sun S."/>
            <person name="Springer D."/>
            <person name="Dromer F."/>
            <person name="Young S.K."/>
            <person name="Zeng Q."/>
            <person name="Gargeya S."/>
            <person name="Fitzgerald M."/>
            <person name="Abouelleil A."/>
            <person name="Alvarado L."/>
            <person name="Berlin A.M."/>
            <person name="Chapman S.B."/>
            <person name="Dewar J."/>
            <person name="Goldberg J."/>
            <person name="Griggs A."/>
            <person name="Gujja S."/>
            <person name="Hansen M."/>
            <person name="Howarth C."/>
            <person name="Imamovic A."/>
            <person name="Larimer J."/>
            <person name="McCowan C."/>
            <person name="Murphy C."/>
            <person name="Pearson M."/>
            <person name="Priest M."/>
            <person name="Roberts A."/>
            <person name="Saif S."/>
            <person name="Shea T."/>
            <person name="Sykes S."/>
            <person name="Wortman J."/>
            <person name="Nusbaum C."/>
            <person name="Birren B."/>
        </authorList>
    </citation>
    <scope>NUCLEOTIDE SEQUENCE</scope>
    <source>
        <strain evidence="3">CBS 10117</strain>
    </source>
</reference>
<name>A0A1A6A3A0_9TREE</name>
<dbReference type="VEuPathDB" id="FungiDB:I303_05389"/>
<dbReference type="EMBL" id="CP144535">
    <property type="protein sequence ID" value="WWC62569.1"/>
    <property type="molecule type" value="Genomic_DNA"/>
</dbReference>
<keyword evidence="4" id="KW-1185">Reference proteome</keyword>
<organism evidence="2">
    <name type="scientific">Kwoniella dejecticola CBS 10117</name>
    <dbReference type="NCBI Taxonomy" id="1296121"/>
    <lineage>
        <taxon>Eukaryota</taxon>
        <taxon>Fungi</taxon>
        <taxon>Dikarya</taxon>
        <taxon>Basidiomycota</taxon>
        <taxon>Agaricomycotina</taxon>
        <taxon>Tremellomycetes</taxon>
        <taxon>Tremellales</taxon>
        <taxon>Cryptococcaceae</taxon>
        <taxon>Kwoniella</taxon>
    </lineage>
</organism>
<evidence type="ECO:0000313" key="3">
    <source>
        <dbReference type="EMBL" id="WWC62569.1"/>
    </source>
</evidence>
<gene>
    <name evidence="2" type="ORF">I303_05389</name>
    <name evidence="3" type="ORF">I303_105165</name>
</gene>
<accession>A0A1A6A3A0</accession>
<dbReference type="EMBL" id="KI894032">
    <property type="protein sequence ID" value="OBR84530.1"/>
    <property type="molecule type" value="Genomic_DNA"/>
</dbReference>
<feature type="compositionally biased region" description="Basic and acidic residues" evidence="1">
    <location>
        <begin position="96"/>
        <end position="113"/>
    </location>
</feature>
<sequence>MIGVDTEAVLDKLVDDTALLRVHDETSATSTTSPTGNSSTSTNVKQPANNTVLLRAQKGTPTNPLIRKNAFNPAPKVYEAPPNGNGKRQKTVYHLLKSDQTRSGYRDGSEAKAKRIRIGSSDSEGRYSAEDDDSEERRIAKRRIAKRRIAKRRIAKTKKKIAKKTKIARMERMARLRRASKERDMA</sequence>
<dbReference type="Proteomes" id="UP000078595">
    <property type="component" value="Chromosome 6"/>
</dbReference>
<evidence type="ECO:0000313" key="2">
    <source>
        <dbReference type="EMBL" id="OBR84530.1"/>
    </source>
</evidence>
<evidence type="ECO:0000256" key="1">
    <source>
        <dbReference type="SAM" id="MobiDB-lite"/>
    </source>
</evidence>
<proteinExistence type="predicted"/>
<protein>
    <submittedName>
        <fullName evidence="2">Uncharacterized protein</fullName>
    </submittedName>
</protein>
<reference evidence="2" key="1">
    <citation type="submission" date="2013-07" db="EMBL/GenBank/DDBJ databases">
        <title>The Genome Sequence of Cryptococcus dejecticola CBS10117.</title>
        <authorList>
            <consortium name="The Broad Institute Genome Sequencing Platform"/>
            <person name="Cuomo C."/>
            <person name="Litvintseva A."/>
            <person name="Chen Y."/>
            <person name="Heitman J."/>
            <person name="Sun S."/>
            <person name="Springer D."/>
            <person name="Dromer F."/>
            <person name="Young S.K."/>
            <person name="Zeng Q."/>
            <person name="Gargeya S."/>
            <person name="Fitzgerald M."/>
            <person name="Abouelleil A."/>
            <person name="Alvarado L."/>
            <person name="Berlin A.M."/>
            <person name="Chapman S.B."/>
            <person name="Dewar J."/>
            <person name="Goldberg J."/>
            <person name="Griggs A."/>
            <person name="Gujja S."/>
            <person name="Hansen M."/>
            <person name="Howarth C."/>
            <person name="Imamovic A."/>
            <person name="Larimer J."/>
            <person name="McCowan C."/>
            <person name="Murphy C."/>
            <person name="Pearson M."/>
            <person name="Priest M."/>
            <person name="Roberts A."/>
            <person name="Saif S."/>
            <person name="Shea T."/>
            <person name="Sykes S."/>
            <person name="Wortman J."/>
            <person name="Nusbaum C."/>
            <person name="Birren B."/>
        </authorList>
    </citation>
    <scope>NUCLEOTIDE SEQUENCE [LARGE SCALE GENOMIC DNA]</scope>
    <source>
        <strain evidence="2">CBS 10117</strain>
    </source>
</reference>
<dbReference type="RefSeq" id="XP_018262372.1">
    <property type="nucleotide sequence ID" value="XM_018408681.1"/>
</dbReference>
<feature type="region of interest" description="Disordered" evidence="1">
    <location>
        <begin position="25"/>
        <end position="167"/>
    </location>
</feature>
<feature type="compositionally biased region" description="Low complexity" evidence="1">
    <location>
        <begin position="27"/>
        <end position="42"/>
    </location>
</feature>
<feature type="compositionally biased region" description="Polar residues" evidence="1">
    <location>
        <begin position="43"/>
        <end position="52"/>
    </location>
</feature>
<dbReference type="AlphaFoldDB" id="A0A1A6A3A0"/>